<dbReference type="KEGG" id="sgbi:P3F81_05190"/>
<organism evidence="2 3">
    <name type="scientific">Selenobaculum gibii</name>
    <dbReference type="NCBI Taxonomy" id="3054208"/>
    <lineage>
        <taxon>Bacteria</taxon>
        <taxon>Bacillati</taxon>
        <taxon>Bacillota</taxon>
        <taxon>Negativicutes</taxon>
        <taxon>Selenomonadales</taxon>
        <taxon>Selenomonadaceae</taxon>
        <taxon>Selenobaculum</taxon>
    </lineage>
</organism>
<gene>
    <name evidence="2" type="ORF">P3F81_05190</name>
</gene>
<keyword evidence="3" id="KW-1185">Reference proteome</keyword>
<sequence length="49" mass="5278">MAKDVKCIVSNCQYYGSGDSCQASSIEVCTDKKSCGCSAETNCKTFRAR</sequence>
<dbReference type="RefSeq" id="WP_147670709.1">
    <property type="nucleotide sequence ID" value="NZ_CP120678.1"/>
</dbReference>
<proteinExistence type="predicted"/>
<accession>A0A9Y2AKW7</accession>
<protein>
    <submittedName>
        <fullName evidence="2">DUF1540 domain-containing protein</fullName>
    </submittedName>
</protein>
<dbReference type="AlphaFoldDB" id="A0A9Y2AKW7"/>
<feature type="domain" description="DUF1540" evidence="1">
    <location>
        <begin position="5"/>
        <end position="46"/>
    </location>
</feature>
<evidence type="ECO:0000313" key="2">
    <source>
        <dbReference type="EMBL" id="WIW71698.1"/>
    </source>
</evidence>
<dbReference type="InterPro" id="IPR011437">
    <property type="entry name" value="DUF1540"/>
</dbReference>
<dbReference type="Proteomes" id="UP001243623">
    <property type="component" value="Chromosome"/>
</dbReference>
<name>A0A9Y2AKW7_9FIRM</name>
<dbReference type="Pfam" id="PF07561">
    <property type="entry name" value="DUF1540"/>
    <property type="match status" value="1"/>
</dbReference>
<evidence type="ECO:0000259" key="1">
    <source>
        <dbReference type="Pfam" id="PF07561"/>
    </source>
</evidence>
<reference evidence="2" key="1">
    <citation type="submission" date="2023-03" db="EMBL/GenBank/DDBJ databases">
        <title>Selenobaculum gbiensis gen. nov. sp. nov., a new bacterium isolated from the gut microbiota of IBD patient.</title>
        <authorList>
            <person name="Yeo S."/>
            <person name="Park H."/>
            <person name="Huh C.S."/>
        </authorList>
    </citation>
    <scope>NUCLEOTIDE SEQUENCE</scope>
    <source>
        <strain evidence="2">ICN-92133</strain>
    </source>
</reference>
<evidence type="ECO:0000313" key="3">
    <source>
        <dbReference type="Proteomes" id="UP001243623"/>
    </source>
</evidence>
<dbReference type="EMBL" id="CP120678">
    <property type="protein sequence ID" value="WIW71698.1"/>
    <property type="molecule type" value="Genomic_DNA"/>
</dbReference>